<feature type="region of interest" description="Disordered" evidence="1">
    <location>
        <begin position="1"/>
        <end position="76"/>
    </location>
</feature>
<name>A0AAP0EGH2_9MAGN</name>
<accession>A0AAP0EGH2</accession>
<evidence type="ECO:0000256" key="1">
    <source>
        <dbReference type="SAM" id="MobiDB-lite"/>
    </source>
</evidence>
<reference evidence="2 3" key="1">
    <citation type="submission" date="2024-01" db="EMBL/GenBank/DDBJ databases">
        <title>Genome assemblies of Stephania.</title>
        <authorList>
            <person name="Yang L."/>
        </authorList>
    </citation>
    <scope>NUCLEOTIDE SEQUENCE [LARGE SCALE GENOMIC DNA]</scope>
    <source>
        <strain evidence="2">YNDBR</strain>
        <tissue evidence="2">Leaf</tissue>
    </source>
</reference>
<protein>
    <submittedName>
        <fullName evidence="2">Uncharacterized protein</fullName>
    </submittedName>
</protein>
<dbReference type="EMBL" id="JBBNAF010000012">
    <property type="protein sequence ID" value="KAK9093040.1"/>
    <property type="molecule type" value="Genomic_DNA"/>
</dbReference>
<organism evidence="2 3">
    <name type="scientific">Stephania yunnanensis</name>
    <dbReference type="NCBI Taxonomy" id="152371"/>
    <lineage>
        <taxon>Eukaryota</taxon>
        <taxon>Viridiplantae</taxon>
        <taxon>Streptophyta</taxon>
        <taxon>Embryophyta</taxon>
        <taxon>Tracheophyta</taxon>
        <taxon>Spermatophyta</taxon>
        <taxon>Magnoliopsida</taxon>
        <taxon>Ranunculales</taxon>
        <taxon>Menispermaceae</taxon>
        <taxon>Menispermoideae</taxon>
        <taxon>Cissampelideae</taxon>
        <taxon>Stephania</taxon>
    </lineage>
</organism>
<sequence>MVDGALTRSRRWRDGQAGRRSSGSRTAACGDMEEITTSGPARLNQLRWREQGRGPAAPVGRDDSNDNAGVDNSELLRSSGDFRGGLLAKDLDGTRTPSPINCIASRMSQQANTHVKKGSANNRNIDCRYSTKHNPLINIGMGFKRSTKELLMKKDNSWFSSHFNDRKKIDQILLSIKPLLLISSWRLVKLRAFYRQAYHLGGIPTDQAKRRSTTTSDPVECYYSRVCRLHGIICRSNDFIDSKSCAMSLLNDWTSWFSRGALLVQNKIRGSHGGMEE</sequence>
<keyword evidence="3" id="KW-1185">Reference proteome</keyword>
<gene>
    <name evidence="2" type="ORF">Syun_027951</name>
</gene>
<dbReference type="AlphaFoldDB" id="A0AAP0EGH2"/>
<dbReference type="Proteomes" id="UP001420932">
    <property type="component" value="Unassembled WGS sequence"/>
</dbReference>
<comment type="caution">
    <text evidence="2">The sequence shown here is derived from an EMBL/GenBank/DDBJ whole genome shotgun (WGS) entry which is preliminary data.</text>
</comment>
<evidence type="ECO:0000313" key="2">
    <source>
        <dbReference type="EMBL" id="KAK9093040.1"/>
    </source>
</evidence>
<proteinExistence type="predicted"/>
<evidence type="ECO:0000313" key="3">
    <source>
        <dbReference type="Proteomes" id="UP001420932"/>
    </source>
</evidence>